<dbReference type="InterPro" id="IPR036390">
    <property type="entry name" value="WH_DNA-bd_sf"/>
</dbReference>
<evidence type="ECO:0000313" key="7">
    <source>
        <dbReference type="Proteomes" id="UP001595593"/>
    </source>
</evidence>
<evidence type="ECO:0000256" key="2">
    <source>
        <dbReference type="ARBA" id="ARBA00023015"/>
    </source>
</evidence>
<dbReference type="Proteomes" id="UP001595593">
    <property type="component" value="Unassembled WGS sequence"/>
</dbReference>
<dbReference type="Pfam" id="PF00126">
    <property type="entry name" value="HTH_1"/>
    <property type="match status" value="1"/>
</dbReference>
<dbReference type="PANTHER" id="PTHR30126:SF94">
    <property type="entry name" value="LYSR FAMILY TRANSCRIPTIONAL REGULATOR"/>
    <property type="match status" value="1"/>
</dbReference>
<dbReference type="PRINTS" id="PR00039">
    <property type="entry name" value="HTHLYSR"/>
</dbReference>
<dbReference type="PANTHER" id="PTHR30126">
    <property type="entry name" value="HTH-TYPE TRANSCRIPTIONAL REGULATOR"/>
    <property type="match status" value="1"/>
</dbReference>
<dbReference type="EMBL" id="JBHRTN010000008">
    <property type="protein sequence ID" value="MFC3125024.1"/>
    <property type="molecule type" value="Genomic_DNA"/>
</dbReference>
<keyword evidence="7" id="KW-1185">Reference proteome</keyword>
<keyword evidence="2" id="KW-0805">Transcription regulation</keyword>
<keyword evidence="4" id="KW-0804">Transcription</keyword>
<sequence>MPTLRQFRTLIAVLEEGSISLGARSLGLTQPAASQQLRELERELGVRLLERAAGRILPTAAGTAFANPARRAIAAAAEASAAALAFRDGHLGRVRIGTGATACIHLLPPMLAGLRRSLPGLEVVVVTGNSPAMLREVEDGALDCALVTRSPLRSRVLHETVLLADPLVALLPEALAPRAPSLDATVLRSLPLILYEAGGQTRALIDAWFAAAGPLPRPAMDLGSVEAIKGLVAGGLGVSVLPALSVRNAPLGTVVRPLHPPLRRDLVLVLRREKVMDRGLRALVEALRSLAPAGAG</sequence>
<dbReference type="SUPFAM" id="SSF53850">
    <property type="entry name" value="Periplasmic binding protein-like II"/>
    <property type="match status" value="1"/>
</dbReference>
<evidence type="ECO:0000259" key="5">
    <source>
        <dbReference type="PROSITE" id="PS50931"/>
    </source>
</evidence>
<dbReference type="PROSITE" id="PS50931">
    <property type="entry name" value="HTH_LYSR"/>
    <property type="match status" value="1"/>
</dbReference>
<evidence type="ECO:0000313" key="6">
    <source>
        <dbReference type="EMBL" id="MFC3125024.1"/>
    </source>
</evidence>
<dbReference type="Pfam" id="PF03466">
    <property type="entry name" value="LysR_substrate"/>
    <property type="match status" value="1"/>
</dbReference>
<feature type="domain" description="HTH lysR-type" evidence="5">
    <location>
        <begin position="2"/>
        <end position="59"/>
    </location>
</feature>
<dbReference type="InterPro" id="IPR005119">
    <property type="entry name" value="LysR_subst-bd"/>
</dbReference>
<gene>
    <name evidence="6" type="ORF">ACFOD4_08125</name>
</gene>
<accession>A0ABV7FX99</accession>
<protein>
    <submittedName>
        <fullName evidence="6">LysR family transcriptional regulator</fullName>
    </submittedName>
</protein>
<dbReference type="Gene3D" id="3.40.190.290">
    <property type="match status" value="1"/>
</dbReference>
<comment type="caution">
    <text evidence="6">The sequence shown here is derived from an EMBL/GenBank/DDBJ whole genome shotgun (WGS) entry which is preliminary data.</text>
</comment>
<dbReference type="SUPFAM" id="SSF46785">
    <property type="entry name" value="Winged helix' DNA-binding domain"/>
    <property type="match status" value="1"/>
</dbReference>
<dbReference type="InterPro" id="IPR000847">
    <property type="entry name" value="LysR_HTH_N"/>
</dbReference>
<proteinExistence type="inferred from homology"/>
<organism evidence="6 7">
    <name type="scientific">Teichococcus globiformis</name>
    <dbReference type="NCBI Taxonomy" id="2307229"/>
    <lineage>
        <taxon>Bacteria</taxon>
        <taxon>Pseudomonadati</taxon>
        <taxon>Pseudomonadota</taxon>
        <taxon>Alphaproteobacteria</taxon>
        <taxon>Acetobacterales</taxon>
        <taxon>Roseomonadaceae</taxon>
        <taxon>Roseomonas</taxon>
    </lineage>
</organism>
<dbReference type="Gene3D" id="1.10.10.10">
    <property type="entry name" value="Winged helix-like DNA-binding domain superfamily/Winged helix DNA-binding domain"/>
    <property type="match status" value="1"/>
</dbReference>
<dbReference type="CDD" id="cd05466">
    <property type="entry name" value="PBP2_LTTR_substrate"/>
    <property type="match status" value="1"/>
</dbReference>
<reference evidence="7" key="1">
    <citation type="journal article" date="2019" name="Int. J. Syst. Evol. Microbiol.">
        <title>The Global Catalogue of Microorganisms (GCM) 10K type strain sequencing project: providing services to taxonomists for standard genome sequencing and annotation.</title>
        <authorList>
            <consortium name="The Broad Institute Genomics Platform"/>
            <consortium name="The Broad Institute Genome Sequencing Center for Infectious Disease"/>
            <person name="Wu L."/>
            <person name="Ma J."/>
        </authorList>
    </citation>
    <scope>NUCLEOTIDE SEQUENCE [LARGE SCALE GENOMIC DNA]</scope>
    <source>
        <strain evidence="7">KCTC 52094</strain>
    </source>
</reference>
<dbReference type="InterPro" id="IPR036388">
    <property type="entry name" value="WH-like_DNA-bd_sf"/>
</dbReference>
<comment type="similarity">
    <text evidence="1">Belongs to the LysR transcriptional regulatory family.</text>
</comment>
<keyword evidence="3" id="KW-0238">DNA-binding</keyword>
<evidence type="ECO:0000256" key="3">
    <source>
        <dbReference type="ARBA" id="ARBA00023125"/>
    </source>
</evidence>
<name>A0ABV7FX99_9PROT</name>
<evidence type="ECO:0000256" key="4">
    <source>
        <dbReference type="ARBA" id="ARBA00023163"/>
    </source>
</evidence>
<dbReference type="RefSeq" id="WP_379595451.1">
    <property type="nucleotide sequence ID" value="NZ_JBHRTN010000008.1"/>
</dbReference>
<evidence type="ECO:0000256" key="1">
    <source>
        <dbReference type="ARBA" id="ARBA00009437"/>
    </source>
</evidence>